<evidence type="ECO:0000313" key="2">
    <source>
        <dbReference type="Proteomes" id="UP000018418"/>
    </source>
</evidence>
<dbReference type="RefSeq" id="WP_004898889.1">
    <property type="nucleotide sequence ID" value="NZ_BBTI01000003.1"/>
</dbReference>
<name>V2UEK0_9GAMM</name>
<reference evidence="1 2" key="1">
    <citation type="submission" date="2013-10" db="EMBL/GenBank/DDBJ databases">
        <title>The Genome Sequence of Acinetobacter brisouii CIP 110357.</title>
        <authorList>
            <consortium name="The Broad Institute Genomics Platform"/>
            <consortium name="The Broad Institute Genome Sequencing Center for Infectious Disease"/>
            <person name="Cerqueira G."/>
            <person name="Feldgarden M."/>
            <person name="Courvalin P."/>
            <person name="Grillot-Courvalin C."/>
            <person name="Clermont D."/>
            <person name="Rocha E."/>
            <person name="Yoon E.-J."/>
            <person name="Nemec A."/>
            <person name="Young S.K."/>
            <person name="Zeng Q."/>
            <person name="Gargeya S."/>
            <person name="Fitzgerald M."/>
            <person name="Abouelleil A."/>
            <person name="Alvarado L."/>
            <person name="Berlin A.M."/>
            <person name="Chapman S.B."/>
            <person name="Gainer-Dewar J."/>
            <person name="Goldberg J."/>
            <person name="Gnerre S."/>
            <person name="Griggs A."/>
            <person name="Gujja S."/>
            <person name="Hansen M."/>
            <person name="Howarth C."/>
            <person name="Imamovic A."/>
            <person name="Ireland A."/>
            <person name="Larimer J."/>
            <person name="McCowan C."/>
            <person name="Murphy C."/>
            <person name="Pearson M."/>
            <person name="Poon T.W."/>
            <person name="Priest M."/>
            <person name="Roberts A."/>
            <person name="Saif S."/>
            <person name="Shea T."/>
            <person name="Sykes S."/>
            <person name="Wortman J."/>
            <person name="Nusbaum C."/>
            <person name="Birren B."/>
        </authorList>
    </citation>
    <scope>NUCLEOTIDE SEQUENCE [LARGE SCALE GENOMIC DNA]</scope>
    <source>
        <strain evidence="1 2">CIP 110357</strain>
    </source>
</reference>
<keyword evidence="2" id="KW-1185">Reference proteome</keyword>
<dbReference type="AlphaFoldDB" id="V2UEK0"/>
<organism evidence="1 2">
    <name type="scientific">Acinetobacter brisouii CIP 110357</name>
    <dbReference type="NCBI Taxonomy" id="1341683"/>
    <lineage>
        <taxon>Bacteria</taxon>
        <taxon>Pseudomonadati</taxon>
        <taxon>Pseudomonadota</taxon>
        <taxon>Gammaproteobacteria</taxon>
        <taxon>Moraxellales</taxon>
        <taxon>Moraxellaceae</taxon>
        <taxon>Acinetobacter</taxon>
    </lineage>
</organism>
<dbReference type="EMBL" id="AYEU01000001">
    <property type="protein sequence ID" value="ESK52973.1"/>
    <property type="molecule type" value="Genomic_DNA"/>
</dbReference>
<protein>
    <submittedName>
        <fullName evidence="1">Uncharacterized protein</fullName>
    </submittedName>
</protein>
<dbReference type="HOGENOM" id="CLU_1998958_0_0_6"/>
<evidence type="ECO:0000313" key="1">
    <source>
        <dbReference type="EMBL" id="ESK52973.1"/>
    </source>
</evidence>
<comment type="caution">
    <text evidence="1">The sequence shown here is derived from an EMBL/GenBank/DDBJ whole genome shotgun (WGS) entry which is preliminary data.</text>
</comment>
<sequence length="127" mass="15153">MTTMQKDTQGTEALRAMMTLRQCWFEHEEIYLHQGCLHCGSAATYLIYFTNRPIQDFMLNFIEKYNYHHTKCFDFLDLNGFSGAYEHFLSMLEKQVIDYAFQQHQRCTLRFEQIDSIFERELPPACA</sequence>
<gene>
    <name evidence="1" type="ORF">P255_00078</name>
</gene>
<proteinExistence type="predicted"/>
<dbReference type="Proteomes" id="UP000018418">
    <property type="component" value="Unassembled WGS sequence"/>
</dbReference>
<accession>V2UEK0</accession>
<dbReference type="PATRIC" id="fig|1341683.3.peg.77"/>